<accession>A0AAF0XVB6</accession>
<evidence type="ECO:0000313" key="1">
    <source>
        <dbReference type="EMBL" id="WOH14953.1"/>
    </source>
</evidence>
<dbReference type="SUPFAM" id="SSF52058">
    <property type="entry name" value="L domain-like"/>
    <property type="match status" value="1"/>
</dbReference>
<dbReference type="Gene3D" id="3.80.10.10">
    <property type="entry name" value="Ribonuclease Inhibitor"/>
    <property type="match status" value="1"/>
</dbReference>
<proteinExistence type="predicted"/>
<reference evidence="1" key="1">
    <citation type="journal article" date="2016" name="Nat. Genet.">
        <title>A high-quality carrot genome assembly provides new insights into carotenoid accumulation and asterid genome evolution.</title>
        <authorList>
            <person name="Iorizzo M."/>
            <person name="Ellison S."/>
            <person name="Senalik D."/>
            <person name="Zeng P."/>
            <person name="Satapoomin P."/>
            <person name="Huang J."/>
            <person name="Bowman M."/>
            <person name="Iovene M."/>
            <person name="Sanseverino W."/>
            <person name="Cavagnaro P."/>
            <person name="Yildiz M."/>
            <person name="Macko-Podgorni A."/>
            <person name="Moranska E."/>
            <person name="Grzebelus E."/>
            <person name="Grzebelus D."/>
            <person name="Ashrafi H."/>
            <person name="Zheng Z."/>
            <person name="Cheng S."/>
            <person name="Spooner D."/>
            <person name="Van Deynze A."/>
            <person name="Simon P."/>
        </authorList>
    </citation>
    <scope>NUCLEOTIDE SEQUENCE</scope>
    <source>
        <tissue evidence="1">Leaf</tissue>
    </source>
</reference>
<sequence>MESLKSFHADGVNFGNSIARAQEYKSWLNFIWDWVSTPRRGLQLSLTYLPSKSITKLSLVNCNLHDDDFPKDFGHSVECLDLSKNPISFLPDCFKGLKRLKKLQTEHCQQLQALEDIPYMLEKIYAGECPLLEKITFNGPFKFYACHVTALSCQKLIEMGSLYKMVPIGEIDSKFINSCGIFDPEGMKKMQMRLWNKMTGERSCPIQGIFEETPYGNKIFNISYPGSSVPTGFMTERNASSISFTVSDSKLRYLNICVVLKYIFKEFLVVHNRTKHKIFIYQPYFCGMTKDEDMTWLSQ</sequence>
<reference evidence="1" key="2">
    <citation type="submission" date="2022-03" db="EMBL/GenBank/DDBJ databases">
        <title>Draft title - Genomic analysis of global carrot germplasm unveils the trajectory of domestication and the origin of high carotenoid orange carrot.</title>
        <authorList>
            <person name="Iorizzo M."/>
            <person name="Ellison S."/>
            <person name="Senalik D."/>
            <person name="Macko-Podgorni A."/>
            <person name="Grzebelus D."/>
            <person name="Bostan H."/>
            <person name="Rolling W."/>
            <person name="Curaba J."/>
            <person name="Simon P."/>
        </authorList>
    </citation>
    <scope>NUCLEOTIDE SEQUENCE</scope>
    <source>
        <tissue evidence="1">Leaf</tissue>
    </source>
</reference>
<dbReference type="AlphaFoldDB" id="A0AAF0XVB6"/>
<organism evidence="1 2">
    <name type="scientific">Daucus carota subsp. sativus</name>
    <name type="common">Carrot</name>
    <dbReference type="NCBI Taxonomy" id="79200"/>
    <lineage>
        <taxon>Eukaryota</taxon>
        <taxon>Viridiplantae</taxon>
        <taxon>Streptophyta</taxon>
        <taxon>Embryophyta</taxon>
        <taxon>Tracheophyta</taxon>
        <taxon>Spermatophyta</taxon>
        <taxon>Magnoliopsida</taxon>
        <taxon>eudicotyledons</taxon>
        <taxon>Gunneridae</taxon>
        <taxon>Pentapetalae</taxon>
        <taxon>asterids</taxon>
        <taxon>campanulids</taxon>
        <taxon>Apiales</taxon>
        <taxon>Apiaceae</taxon>
        <taxon>Apioideae</taxon>
        <taxon>Scandiceae</taxon>
        <taxon>Daucinae</taxon>
        <taxon>Daucus</taxon>
        <taxon>Daucus sect. Daucus</taxon>
    </lineage>
</organism>
<gene>
    <name evidence="1" type="ORF">DCAR_0934483</name>
</gene>
<dbReference type="InterPro" id="IPR032675">
    <property type="entry name" value="LRR_dom_sf"/>
</dbReference>
<evidence type="ECO:0000313" key="2">
    <source>
        <dbReference type="Proteomes" id="UP000077755"/>
    </source>
</evidence>
<dbReference type="EMBL" id="CP093351">
    <property type="protein sequence ID" value="WOH14953.1"/>
    <property type="molecule type" value="Genomic_DNA"/>
</dbReference>
<protein>
    <submittedName>
        <fullName evidence="1">Uncharacterized protein</fullName>
    </submittedName>
</protein>
<dbReference type="Proteomes" id="UP000077755">
    <property type="component" value="Chromosome 9"/>
</dbReference>
<name>A0AAF0XVB6_DAUCS</name>
<keyword evidence="2" id="KW-1185">Reference proteome</keyword>